<protein>
    <submittedName>
        <fullName evidence="1">Uncharacterized protein</fullName>
    </submittedName>
</protein>
<accession>X1R099</accession>
<comment type="caution">
    <text evidence="1">The sequence shown here is derived from an EMBL/GenBank/DDBJ whole genome shotgun (WGS) entry which is preliminary data.</text>
</comment>
<proteinExistence type="predicted"/>
<gene>
    <name evidence="1" type="ORF">S12H4_25433</name>
</gene>
<sequence length="58" mass="6712">NSIPGAIDAYLGRDKKVESYSPGIWLLNSKASDYSYWILIIKERKEEESRSKQAQLKH</sequence>
<feature type="non-terminal residue" evidence="1">
    <location>
        <position position="1"/>
    </location>
</feature>
<dbReference type="EMBL" id="BARW01014266">
    <property type="protein sequence ID" value="GAI74237.1"/>
    <property type="molecule type" value="Genomic_DNA"/>
</dbReference>
<organism evidence="1">
    <name type="scientific">marine sediment metagenome</name>
    <dbReference type="NCBI Taxonomy" id="412755"/>
    <lineage>
        <taxon>unclassified sequences</taxon>
        <taxon>metagenomes</taxon>
        <taxon>ecological metagenomes</taxon>
    </lineage>
</organism>
<evidence type="ECO:0000313" key="1">
    <source>
        <dbReference type="EMBL" id="GAI74237.1"/>
    </source>
</evidence>
<reference evidence="1" key="1">
    <citation type="journal article" date="2014" name="Front. Microbiol.">
        <title>High frequency of phylogenetically diverse reductive dehalogenase-homologous genes in deep subseafloor sedimentary metagenomes.</title>
        <authorList>
            <person name="Kawai M."/>
            <person name="Futagami T."/>
            <person name="Toyoda A."/>
            <person name="Takaki Y."/>
            <person name="Nishi S."/>
            <person name="Hori S."/>
            <person name="Arai W."/>
            <person name="Tsubouchi T."/>
            <person name="Morono Y."/>
            <person name="Uchiyama I."/>
            <person name="Ito T."/>
            <person name="Fujiyama A."/>
            <person name="Inagaki F."/>
            <person name="Takami H."/>
        </authorList>
    </citation>
    <scope>NUCLEOTIDE SEQUENCE</scope>
    <source>
        <strain evidence="1">Expedition CK06-06</strain>
    </source>
</reference>
<dbReference type="AlphaFoldDB" id="X1R099"/>
<name>X1R099_9ZZZZ</name>
<feature type="non-terminal residue" evidence="1">
    <location>
        <position position="58"/>
    </location>
</feature>